<proteinExistence type="predicted"/>
<organism evidence="1 2">
    <name type="scientific">Rhodonellum psychrophilum GCM71 = DSM 17998</name>
    <dbReference type="NCBI Taxonomy" id="1123057"/>
    <lineage>
        <taxon>Bacteria</taxon>
        <taxon>Pseudomonadati</taxon>
        <taxon>Bacteroidota</taxon>
        <taxon>Cytophagia</taxon>
        <taxon>Cytophagales</taxon>
        <taxon>Cytophagaceae</taxon>
        <taxon>Rhodonellum</taxon>
    </lineage>
</organism>
<protein>
    <submittedName>
        <fullName evidence="1">Uncharacterized protein</fullName>
    </submittedName>
</protein>
<sequence length="69" mass="8302">MSIYKIPWSFTENEVVYLSRTSNFYNDYINVFANQKVQLGNSDVHSFFNKYGDKLKDDNWMLIKLRVKK</sequence>
<reference evidence="1 2" key="1">
    <citation type="journal article" date="2013" name="Genome Announc.">
        <title>Draft Genome Sequence of the Psychrophilic and Alkaliphilic Rhodonellum psychrophilum Strain GCM71T.</title>
        <authorList>
            <person name="Hauptmann A.L."/>
            <person name="Glaring M.A."/>
            <person name="Hallin P.F."/>
            <person name="Prieme A."/>
            <person name="Stougaard P."/>
        </authorList>
    </citation>
    <scope>NUCLEOTIDE SEQUENCE [LARGE SCALE GENOMIC DNA]</scope>
    <source>
        <strain evidence="1 2">GCM71</strain>
    </source>
</reference>
<comment type="caution">
    <text evidence="1">The sequence shown here is derived from an EMBL/GenBank/DDBJ whole genome shotgun (WGS) entry which is preliminary data.</text>
</comment>
<name>U5C7H0_9BACT</name>
<keyword evidence="2" id="KW-1185">Reference proteome</keyword>
<dbReference type="AlphaFoldDB" id="U5C7H0"/>
<accession>U5C7H0</accession>
<dbReference type="OrthoDB" id="1098767at2"/>
<dbReference type="EMBL" id="AWXR01000001">
    <property type="protein sequence ID" value="ERM84891.1"/>
    <property type="molecule type" value="Genomic_DNA"/>
</dbReference>
<gene>
    <name evidence="1" type="ORF">P872_22790</name>
</gene>
<dbReference type="Proteomes" id="UP000016843">
    <property type="component" value="Unassembled WGS sequence"/>
</dbReference>
<dbReference type="RefSeq" id="WP_019596808.1">
    <property type="nucleotide sequence ID" value="NZ_AWXR01000001.1"/>
</dbReference>
<evidence type="ECO:0000313" key="1">
    <source>
        <dbReference type="EMBL" id="ERM84891.1"/>
    </source>
</evidence>
<evidence type="ECO:0000313" key="2">
    <source>
        <dbReference type="Proteomes" id="UP000016843"/>
    </source>
</evidence>